<proteinExistence type="predicted"/>
<feature type="transmembrane region" description="Helical" evidence="4">
    <location>
        <begin position="80"/>
        <end position="103"/>
    </location>
</feature>
<dbReference type="Pfam" id="PF07690">
    <property type="entry name" value="MFS_1"/>
    <property type="match status" value="1"/>
</dbReference>
<keyword evidence="2 4" id="KW-1133">Transmembrane helix</keyword>
<feature type="transmembrane region" description="Helical" evidence="4">
    <location>
        <begin position="12"/>
        <end position="36"/>
    </location>
</feature>
<comment type="caution">
    <text evidence="6">The sequence shown here is derived from an EMBL/GenBank/DDBJ whole genome shotgun (WGS) entry which is preliminary data.</text>
</comment>
<evidence type="ECO:0000259" key="5">
    <source>
        <dbReference type="PROSITE" id="PS50850"/>
    </source>
</evidence>
<dbReference type="PANTHER" id="PTHR11360">
    <property type="entry name" value="MONOCARBOXYLATE TRANSPORTER"/>
    <property type="match status" value="1"/>
</dbReference>
<sequence>MARQMSEWRSGWKTVASATVGIMFMTGIPSVTGVVIAPLVEEFGWPRALITANVFIGATMSLLLAPLLGRMVVRYGARRCALIAIGAALPGLMMIAMTGGSIWTWIGAWLVFAVIQVGISPMVWMGAVAGLFDRSRGMALAITFSGSGIAFFLFPPLAVLMLSHYGWRGVYVGIMALMLVILLPIVVLWFRDVHSVNLAGTGESRSKVALAGFRLRQAVKMRHFWQFVAVSTLMALAEGSLQVHLFPILNEGGLPPAEAAWTTGLMGISMIGGRLATGWLFDHTLPIPVFGVSILLILASCLLATVYTGSAFLGAMVSFCLGFGAGGTTNALAYLTSRYFGLADYPAIFGLLMGTFSLGYGISPVVAGLLRENTGSYASIYPLLIATLTLAAMLAVTLGKPSDGVIKVHPLANSA</sequence>
<feature type="transmembrane region" description="Helical" evidence="4">
    <location>
        <begin position="109"/>
        <end position="132"/>
    </location>
</feature>
<dbReference type="InterPro" id="IPR011701">
    <property type="entry name" value="MFS"/>
</dbReference>
<dbReference type="Gene3D" id="1.20.1250.20">
    <property type="entry name" value="MFS general substrate transporter like domains"/>
    <property type="match status" value="2"/>
</dbReference>
<dbReference type="RefSeq" id="WP_310226727.1">
    <property type="nucleotide sequence ID" value="NZ_JAVDWV010000016.1"/>
</dbReference>
<feature type="transmembrane region" description="Helical" evidence="4">
    <location>
        <begin position="48"/>
        <end position="68"/>
    </location>
</feature>
<feature type="transmembrane region" description="Helical" evidence="4">
    <location>
        <begin position="169"/>
        <end position="190"/>
    </location>
</feature>
<feature type="transmembrane region" description="Helical" evidence="4">
    <location>
        <begin position="313"/>
        <end position="335"/>
    </location>
</feature>
<feature type="transmembrane region" description="Helical" evidence="4">
    <location>
        <begin position="224"/>
        <end position="247"/>
    </location>
</feature>
<evidence type="ECO:0000256" key="1">
    <source>
        <dbReference type="ARBA" id="ARBA00022692"/>
    </source>
</evidence>
<keyword evidence="1 4" id="KW-0812">Transmembrane</keyword>
<dbReference type="InterPro" id="IPR020846">
    <property type="entry name" value="MFS_dom"/>
</dbReference>
<dbReference type="PROSITE" id="PS50850">
    <property type="entry name" value="MFS"/>
    <property type="match status" value="1"/>
</dbReference>
<evidence type="ECO:0000313" key="7">
    <source>
        <dbReference type="Proteomes" id="UP001267638"/>
    </source>
</evidence>
<reference evidence="6 7" key="1">
    <citation type="submission" date="2023-07" db="EMBL/GenBank/DDBJ databases">
        <title>Sorghum-associated microbial communities from plants grown in Nebraska, USA.</title>
        <authorList>
            <person name="Schachtman D."/>
        </authorList>
    </citation>
    <scope>NUCLEOTIDE SEQUENCE [LARGE SCALE GENOMIC DNA]</scope>
    <source>
        <strain evidence="6 7">4256</strain>
    </source>
</reference>
<evidence type="ECO:0000256" key="2">
    <source>
        <dbReference type="ARBA" id="ARBA00022989"/>
    </source>
</evidence>
<feature type="transmembrane region" description="Helical" evidence="4">
    <location>
        <begin position="139"/>
        <end position="163"/>
    </location>
</feature>
<feature type="transmembrane region" description="Helical" evidence="4">
    <location>
        <begin position="288"/>
        <end position="307"/>
    </location>
</feature>
<evidence type="ECO:0000313" key="6">
    <source>
        <dbReference type="EMBL" id="MDR7156434.1"/>
    </source>
</evidence>
<protein>
    <submittedName>
        <fullName evidence="6">MFS family permease</fullName>
    </submittedName>
</protein>
<keyword evidence="7" id="KW-1185">Reference proteome</keyword>
<evidence type="ECO:0000256" key="4">
    <source>
        <dbReference type="SAM" id="Phobius"/>
    </source>
</evidence>
<dbReference type="InterPro" id="IPR050327">
    <property type="entry name" value="Proton-linked_MCT"/>
</dbReference>
<feature type="transmembrane region" description="Helical" evidence="4">
    <location>
        <begin position="379"/>
        <end position="399"/>
    </location>
</feature>
<name>A0ABU1X4M8_SPHXE</name>
<accession>A0ABU1X4M8</accession>
<feature type="transmembrane region" description="Helical" evidence="4">
    <location>
        <begin position="347"/>
        <end position="367"/>
    </location>
</feature>
<gene>
    <name evidence="6" type="ORF">J2W40_003278</name>
</gene>
<dbReference type="Proteomes" id="UP001267638">
    <property type="component" value="Unassembled WGS sequence"/>
</dbReference>
<evidence type="ECO:0000256" key="3">
    <source>
        <dbReference type="ARBA" id="ARBA00023136"/>
    </source>
</evidence>
<dbReference type="EMBL" id="JAVDWV010000016">
    <property type="protein sequence ID" value="MDR7156434.1"/>
    <property type="molecule type" value="Genomic_DNA"/>
</dbReference>
<dbReference type="CDD" id="cd17355">
    <property type="entry name" value="MFS_YcxA_like"/>
    <property type="match status" value="1"/>
</dbReference>
<keyword evidence="3 4" id="KW-0472">Membrane</keyword>
<organism evidence="6 7">
    <name type="scientific">Sphingobium xenophagum</name>
    <dbReference type="NCBI Taxonomy" id="121428"/>
    <lineage>
        <taxon>Bacteria</taxon>
        <taxon>Pseudomonadati</taxon>
        <taxon>Pseudomonadota</taxon>
        <taxon>Alphaproteobacteria</taxon>
        <taxon>Sphingomonadales</taxon>
        <taxon>Sphingomonadaceae</taxon>
        <taxon>Sphingobium</taxon>
    </lineage>
</organism>
<dbReference type="InterPro" id="IPR036259">
    <property type="entry name" value="MFS_trans_sf"/>
</dbReference>
<feature type="domain" description="Major facilitator superfamily (MFS) profile" evidence="5">
    <location>
        <begin position="13"/>
        <end position="403"/>
    </location>
</feature>
<dbReference type="PANTHER" id="PTHR11360:SF290">
    <property type="entry name" value="MONOCARBOXYLATE MFS PERMEASE"/>
    <property type="match status" value="1"/>
</dbReference>
<dbReference type="SUPFAM" id="SSF103473">
    <property type="entry name" value="MFS general substrate transporter"/>
    <property type="match status" value="1"/>
</dbReference>